<organism evidence="6 7">
    <name type="scientific">Anaeromicrobium sediminis</name>
    <dbReference type="NCBI Taxonomy" id="1478221"/>
    <lineage>
        <taxon>Bacteria</taxon>
        <taxon>Bacillati</taxon>
        <taxon>Bacillota</taxon>
        <taxon>Clostridia</taxon>
        <taxon>Peptostreptococcales</taxon>
        <taxon>Thermotaleaceae</taxon>
        <taxon>Anaeromicrobium</taxon>
    </lineage>
</organism>
<evidence type="ECO:0000256" key="2">
    <source>
        <dbReference type="ARBA" id="ARBA00022448"/>
    </source>
</evidence>
<dbReference type="PRINTS" id="PR00690">
    <property type="entry name" value="ADHESNFAMILY"/>
</dbReference>
<dbReference type="EMBL" id="NIBG01000028">
    <property type="protein sequence ID" value="PAB57141.1"/>
    <property type="molecule type" value="Genomic_DNA"/>
</dbReference>
<dbReference type="GO" id="GO:0007155">
    <property type="term" value="P:cell adhesion"/>
    <property type="evidence" value="ECO:0007669"/>
    <property type="project" value="InterPro"/>
</dbReference>
<evidence type="ECO:0000313" key="7">
    <source>
        <dbReference type="Proteomes" id="UP000216024"/>
    </source>
</evidence>
<dbReference type="InterPro" id="IPR006127">
    <property type="entry name" value="ZnuA-like"/>
</dbReference>
<dbReference type="SUPFAM" id="SSF53807">
    <property type="entry name" value="Helical backbone' metal receptor"/>
    <property type="match status" value="1"/>
</dbReference>
<keyword evidence="3" id="KW-0479">Metal-binding</keyword>
<comment type="caution">
    <text evidence="6">The sequence shown here is derived from an EMBL/GenBank/DDBJ whole genome shotgun (WGS) entry which is preliminary data.</text>
</comment>
<comment type="subcellular location">
    <subcellularLocation>
        <location evidence="1">Cell envelope</location>
    </subcellularLocation>
</comment>
<dbReference type="GO" id="GO:0046872">
    <property type="term" value="F:metal ion binding"/>
    <property type="evidence" value="ECO:0007669"/>
    <property type="project" value="UniProtKB-KW"/>
</dbReference>
<evidence type="ECO:0000256" key="4">
    <source>
        <dbReference type="ARBA" id="ARBA00022729"/>
    </source>
</evidence>
<dbReference type="GO" id="GO:0030313">
    <property type="term" value="C:cell envelope"/>
    <property type="evidence" value="ECO:0007669"/>
    <property type="project" value="UniProtKB-SubCell"/>
</dbReference>
<dbReference type="PANTHER" id="PTHR42953">
    <property type="entry name" value="HIGH-AFFINITY ZINC UPTAKE SYSTEM PROTEIN ZNUA-RELATED"/>
    <property type="match status" value="1"/>
</dbReference>
<name>A0A267MC41_9FIRM</name>
<accession>A0A267MC41</accession>
<dbReference type="PRINTS" id="PR00691">
    <property type="entry name" value="ADHESINB"/>
</dbReference>
<keyword evidence="2 5" id="KW-0813">Transport</keyword>
<protein>
    <submittedName>
        <fullName evidence="6">Manganese transporter</fullName>
    </submittedName>
</protein>
<dbReference type="InterPro" id="IPR050492">
    <property type="entry name" value="Bact_metal-bind_prot9"/>
</dbReference>
<dbReference type="InterPro" id="IPR006128">
    <property type="entry name" value="Lipoprotein_PsaA-like"/>
</dbReference>
<dbReference type="PANTHER" id="PTHR42953:SF1">
    <property type="entry name" value="METAL-BINDING PROTEIN HI_0362-RELATED"/>
    <property type="match status" value="1"/>
</dbReference>
<dbReference type="AlphaFoldDB" id="A0A267MC41"/>
<dbReference type="Proteomes" id="UP000216024">
    <property type="component" value="Unassembled WGS sequence"/>
</dbReference>
<evidence type="ECO:0000256" key="1">
    <source>
        <dbReference type="ARBA" id="ARBA00004196"/>
    </source>
</evidence>
<dbReference type="Pfam" id="PF01297">
    <property type="entry name" value="ZnuA"/>
    <property type="match status" value="1"/>
</dbReference>
<proteinExistence type="inferred from homology"/>
<keyword evidence="4" id="KW-0732">Signal</keyword>
<sequence>MKKHILILFVLLSMAITGCGNQETLKDDGKIHIVATTTMLADAVKIIGADQVQVEGLMGPGIDPHLYKASAGDVEKMHQAELVIYNGLHLEGKMGEIFENMEKQNKRILEVGEGISKDELIEAESSPGNYDPHIWFNVELWIKAVEEIEKTLSDFDKEHAALYKENAKNYVKGLKELHEYVQKRVEEVPKEKRVLITAHDAFNYFGDRYGFEVKGLQGLSTATEAGTADVKNLADYIAENEIPAIFVESSVPVKNIKALQDAVSARGFKVEIGGELFSDSLGDPDSEEGTYIGTVKHNINTIVDALIK</sequence>
<gene>
    <name evidence="6" type="ORF">CCE28_19620</name>
</gene>
<evidence type="ECO:0000256" key="3">
    <source>
        <dbReference type="ARBA" id="ARBA00022723"/>
    </source>
</evidence>
<dbReference type="RefSeq" id="WP_095135585.1">
    <property type="nucleotide sequence ID" value="NZ_NIBG01000028.1"/>
</dbReference>
<evidence type="ECO:0000256" key="5">
    <source>
        <dbReference type="RuleBase" id="RU003512"/>
    </source>
</evidence>
<comment type="similarity">
    <text evidence="5">Belongs to the bacterial solute-binding protein 9 family.</text>
</comment>
<dbReference type="OrthoDB" id="9810636at2"/>
<reference evidence="6 7" key="1">
    <citation type="submission" date="2017-06" db="EMBL/GenBank/DDBJ databases">
        <title>Draft genome sequence of anaerobic fermentative bacterium Anaeromicrobium sediminis DY2726D isolated from West Pacific Ocean sediments.</title>
        <authorList>
            <person name="Zeng X."/>
        </authorList>
    </citation>
    <scope>NUCLEOTIDE SEQUENCE [LARGE SCALE GENOMIC DNA]</scope>
    <source>
        <strain evidence="6 7">DY2726D</strain>
    </source>
</reference>
<dbReference type="InterPro" id="IPR006129">
    <property type="entry name" value="AdhesinB"/>
</dbReference>
<keyword evidence="7" id="KW-1185">Reference proteome</keyword>
<dbReference type="PROSITE" id="PS51257">
    <property type="entry name" value="PROKAR_LIPOPROTEIN"/>
    <property type="match status" value="1"/>
</dbReference>
<dbReference type="GO" id="GO:0030001">
    <property type="term" value="P:metal ion transport"/>
    <property type="evidence" value="ECO:0007669"/>
    <property type="project" value="InterPro"/>
</dbReference>
<dbReference type="Gene3D" id="3.40.50.1980">
    <property type="entry name" value="Nitrogenase molybdenum iron protein domain"/>
    <property type="match status" value="2"/>
</dbReference>
<evidence type="ECO:0000313" key="6">
    <source>
        <dbReference type="EMBL" id="PAB57141.1"/>
    </source>
</evidence>